<name>A0A7R8YPU4_HERIL</name>
<dbReference type="EMBL" id="LR899009">
    <property type="protein sequence ID" value="CAD7079815.1"/>
    <property type="molecule type" value="Genomic_DNA"/>
</dbReference>
<keyword evidence="4 9" id="KW-0732">Signal</keyword>
<evidence type="ECO:0000313" key="11">
    <source>
        <dbReference type="Proteomes" id="UP000594454"/>
    </source>
</evidence>
<evidence type="ECO:0000256" key="7">
    <source>
        <dbReference type="ARBA" id="ARBA00023180"/>
    </source>
</evidence>
<sequence length="142" mass="15432">MQYVAIIGALFLTVAVQEGSAIRCYECNSHNDSRCALDIPPNDLSIECGNHKHGVTYTFCRKITQIIEFAVNNLPPDNRVIRTCGWDDSAYKNACYQRAGFGGRQEVCACSTDNCNGSTSIQGTLAIIGAALAATFLIFRTV</sequence>
<evidence type="ECO:0008006" key="12">
    <source>
        <dbReference type="Google" id="ProtNLM"/>
    </source>
</evidence>
<dbReference type="InterPro" id="IPR050975">
    <property type="entry name" value="Sleep_regulator"/>
</dbReference>
<dbReference type="InterPro" id="IPR045860">
    <property type="entry name" value="Snake_toxin-like_sf"/>
</dbReference>
<accession>A0A7R8YPU4</accession>
<comment type="subcellular location">
    <subcellularLocation>
        <location evidence="1">Membrane</location>
        <topology evidence="1">Lipid-anchor</topology>
        <topology evidence="1">GPI-anchor</topology>
    </subcellularLocation>
</comment>
<dbReference type="PANTHER" id="PTHR33562:SF14">
    <property type="entry name" value="PROTEIN QUIVER"/>
    <property type="match status" value="1"/>
</dbReference>
<dbReference type="AlphaFoldDB" id="A0A7R8YPU4"/>
<dbReference type="Pfam" id="PF17064">
    <property type="entry name" value="QVR"/>
    <property type="match status" value="1"/>
</dbReference>
<protein>
    <recommendedName>
        <fullName evidence="12">Protein sleepless</fullName>
    </recommendedName>
</protein>
<proteinExistence type="predicted"/>
<dbReference type="GO" id="GO:0098552">
    <property type="term" value="C:side of membrane"/>
    <property type="evidence" value="ECO:0007669"/>
    <property type="project" value="UniProtKB-KW"/>
</dbReference>
<reference evidence="10 11" key="1">
    <citation type="submission" date="2020-11" db="EMBL/GenBank/DDBJ databases">
        <authorList>
            <person name="Wallbank WR R."/>
            <person name="Pardo Diaz C."/>
            <person name="Kozak K."/>
            <person name="Martin S."/>
            <person name="Jiggins C."/>
            <person name="Moest M."/>
            <person name="Warren A I."/>
            <person name="Generalovic N T."/>
            <person name="Byers J.R.P. K."/>
            <person name="Montejo-Kovacevich G."/>
            <person name="Yen C E."/>
        </authorList>
    </citation>
    <scope>NUCLEOTIDE SEQUENCE [LARGE SCALE GENOMIC DNA]</scope>
</reference>
<gene>
    <name evidence="10" type="ORF">HERILL_LOCUS3007</name>
</gene>
<keyword evidence="2" id="KW-0336">GPI-anchor</keyword>
<evidence type="ECO:0000313" key="10">
    <source>
        <dbReference type="EMBL" id="CAD7079815.1"/>
    </source>
</evidence>
<evidence type="ECO:0000256" key="6">
    <source>
        <dbReference type="ARBA" id="ARBA00023136"/>
    </source>
</evidence>
<feature type="signal peptide" evidence="9">
    <location>
        <begin position="1"/>
        <end position="21"/>
    </location>
</feature>
<keyword evidence="3" id="KW-0812">Transmembrane</keyword>
<organism evidence="10 11">
    <name type="scientific">Hermetia illucens</name>
    <name type="common">Black soldier fly</name>
    <dbReference type="NCBI Taxonomy" id="343691"/>
    <lineage>
        <taxon>Eukaryota</taxon>
        <taxon>Metazoa</taxon>
        <taxon>Ecdysozoa</taxon>
        <taxon>Arthropoda</taxon>
        <taxon>Hexapoda</taxon>
        <taxon>Insecta</taxon>
        <taxon>Pterygota</taxon>
        <taxon>Neoptera</taxon>
        <taxon>Endopterygota</taxon>
        <taxon>Diptera</taxon>
        <taxon>Brachycera</taxon>
        <taxon>Stratiomyomorpha</taxon>
        <taxon>Stratiomyidae</taxon>
        <taxon>Hermetiinae</taxon>
        <taxon>Hermetia</taxon>
    </lineage>
</organism>
<dbReference type="InterPro" id="IPR031424">
    <property type="entry name" value="QVR-like"/>
</dbReference>
<evidence type="ECO:0000256" key="4">
    <source>
        <dbReference type="ARBA" id="ARBA00022729"/>
    </source>
</evidence>
<evidence type="ECO:0000256" key="5">
    <source>
        <dbReference type="ARBA" id="ARBA00022989"/>
    </source>
</evidence>
<evidence type="ECO:0000256" key="8">
    <source>
        <dbReference type="ARBA" id="ARBA00023288"/>
    </source>
</evidence>
<dbReference type="Proteomes" id="UP000594454">
    <property type="component" value="Chromosome 1"/>
</dbReference>
<keyword evidence="5" id="KW-1133">Transmembrane helix</keyword>
<dbReference type="InParanoid" id="A0A7R8YPU4"/>
<dbReference type="GO" id="GO:0030431">
    <property type="term" value="P:sleep"/>
    <property type="evidence" value="ECO:0007669"/>
    <property type="project" value="InterPro"/>
</dbReference>
<dbReference type="OMA" id="VIRTCGF"/>
<dbReference type="FunCoup" id="A0A7R8YPU4">
    <property type="interactions" value="2"/>
</dbReference>
<dbReference type="GO" id="GO:0032222">
    <property type="term" value="P:regulation of synaptic transmission, cholinergic"/>
    <property type="evidence" value="ECO:0007669"/>
    <property type="project" value="InterPro"/>
</dbReference>
<keyword evidence="8" id="KW-0449">Lipoprotein</keyword>
<evidence type="ECO:0000256" key="2">
    <source>
        <dbReference type="ARBA" id="ARBA00022622"/>
    </source>
</evidence>
<evidence type="ECO:0000256" key="1">
    <source>
        <dbReference type="ARBA" id="ARBA00004589"/>
    </source>
</evidence>
<feature type="chain" id="PRO_5030571420" description="Protein sleepless" evidence="9">
    <location>
        <begin position="22"/>
        <end position="142"/>
    </location>
</feature>
<evidence type="ECO:0000256" key="9">
    <source>
        <dbReference type="SAM" id="SignalP"/>
    </source>
</evidence>
<dbReference type="OrthoDB" id="6496929at2759"/>
<keyword evidence="6" id="KW-0472">Membrane</keyword>
<dbReference type="SUPFAM" id="SSF57302">
    <property type="entry name" value="Snake toxin-like"/>
    <property type="match status" value="1"/>
</dbReference>
<evidence type="ECO:0000256" key="3">
    <source>
        <dbReference type="ARBA" id="ARBA00022692"/>
    </source>
</evidence>
<dbReference type="PANTHER" id="PTHR33562">
    <property type="entry name" value="ATILLA, ISOFORM B-RELATED-RELATED"/>
    <property type="match status" value="1"/>
</dbReference>
<keyword evidence="7" id="KW-0325">Glycoprotein</keyword>
<keyword evidence="11" id="KW-1185">Reference proteome</keyword>